<dbReference type="PANTHER" id="PTHR21015:SF22">
    <property type="entry name" value="GLYCOSYLTRANSFERASE"/>
    <property type="match status" value="1"/>
</dbReference>
<dbReference type="PANTHER" id="PTHR21015">
    <property type="entry name" value="UDP-N-ACETYLGLUCOSAMINE--N-ACETYLMURAMYL-(PENTAPEPTIDE) PYROPHOSPHORYL-UNDECAPRENOL N-ACETYLGLUCOSAMINE TRANSFERASE 1"/>
    <property type="match status" value="1"/>
</dbReference>
<evidence type="ECO:0000313" key="3">
    <source>
        <dbReference type="Proteomes" id="UP000193244"/>
    </source>
</evidence>
<dbReference type="AlphaFoldDB" id="A0A1X7JTB6"/>
<sequence length="341" mass="36371">MIGYYIHHQGRGHLNRALAIAAELDQPVVGLSSQPRPLGWIGEWIELPRDDEAAEPRDVDAEGRLHWVPLHDSGLRARMARISQWISELSPRLIVVDVSVEVALLARLLGVPVVSVALPGIRADEAHRLGFDISTAIIAAWPQEADGMISGLSAPARRHLSCVGAISRFGSRGGEDRLESGAGAPRRVLLLGGAGGTSLDASMIAAARASTPDWLWTVLGSHGGRWVEDPWPEICAADVVVTHAGQNALADVAAARRPAIVIPESRPHDEQVTTASVLAGSSRWPAIVRWGFPETGWSALLEEAAALDGDLWRTWNDGHGAQAAAAVIQRELSDVATCEVA</sequence>
<proteinExistence type="predicted"/>
<evidence type="ECO:0000259" key="1">
    <source>
        <dbReference type="Pfam" id="PF04101"/>
    </source>
</evidence>
<dbReference type="RefSeq" id="WP_085485033.1">
    <property type="nucleotide sequence ID" value="NZ_FXAY01000002.1"/>
</dbReference>
<dbReference type="Pfam" id="PF04101">
    <property type="entry name" value="Glyco_tran_28_C"/>
    <property type="match status" value="1"/>
</dbReference>
<organism evidence="2 3">
    <name type="scientific">Agreia pratensis</name>
    <dbReference type="NCBI Taxonomy" id="150121"/>
    <lineage>
        <taxon>Bacteria</taxon>
        <taxon>Bacillati</taxon>
        <taxon>Actinomycetota</taxon>
        <taxon>Actinomycetes</taxon>
        <taxon>Micrococcales</taxon>
        <taxon>Microbacteriaceae</taxon>
        <taxon>Agreia</taxon>
    </lineage>
</organism>
<keyword evidence="2" id="KW-0808">Transferase</keyword>
<dbReference type="STRING" id="150121.SAMN06296010_1825"/>
<evidence type="ECO:0000313" key="2">
    <source>
        <dbReference type="EMBL" id="SMG31622.1"/>
    </source>
</evidence>
<dbReference type="Proteomes" id="UP000193244">
    <property type="component" value="Unassembled WGS sequence"/>
</dbReference>
<dbReference type="OrthoDB" id="9809594at2"/>
<keyword evidence="3" id="KW-1185">Reference proteome</keyword>
<protein>
    <submittedName>
        <fullName evidence="2">UDP-N-acetylglucosamine:LPS N-acetylglucosamine transferase</fullName>
    </submittedName>
</protein>
<dbReference type="InterPro" id="IPR007235">
    <property type="entry name" value="Glyco_trans_28_C"/>
</dbReference>
<name>A0A1X7JTB6_9MICO</name>
<dbReference type="EMBL" id="FXAY01000002">
    <property type="protein sequence ID" value="SMG31622.1"/>
    <property type="molecule type" value="Genomic_DNA"/>
</dbReference>
<accession>A0A1X7JTB6</accession>
<reference evidence="3" key="1">
    <citation type="submission" date="2017-04" db="EMBL/GenBank/DDBJ databases">
        <authorList>
            <person name="Varghese N."/>
            <person name="Submissions S."/>
        </authorList>
    </citation>
    <scope>NUCLEOTIDE SEQUENCE [LARGE SCALE GENOMIC DNA]</scope>
    <source>
        <strain evidence="3">VKM Ac-2510</strain>
    </source>
</reference>
<dbReference type="GO" id="GO:0016758">
    <property type="term" value="F:hexosyltransferase activity"/>
    <property type="evidence" value="ECO:0007669"/>
    <property type="project" value="InterPro"/>
</dbReference>
<gene>
    <name evidence="2" type="ORF">SAMN06296010_1825</name>
</gene>
<feature type="domain" description="Glycosyl transferase family 28 C-terminal" evidence="1">
    <location>
        <begin position="235"/>
        <end position="271"/>
    </location>
</feature>
<dbReference type="Gene3D" id="3.40.50.2000">
    <property type="entry name" value="Glycogen Phosphorylase B"/>
    <property type="match status" value="1"/>
</dbReference>
<dbReference type="SUPFAM" id="SSF53756">
    <property type="entry name" value="UDP-Glycosyltransferase/glycogen phosphorylase"/>
    <property type="match status" value="1"/>
</dbReference>